<dbReference type="EMBL" id="MPUH01000624">
    <property type="protein sequence ID" value="OMJ76585.1"/>
    <property type="molecule type" value="Genomic_DNA"/>
</dbReference>
<gene>
    <name evidence="2" type="ORF">SteCoe_24034</name>
</gene>
<evidence type="ECO:0000313" key="3">
    <source>
        <dbReference type="Proteomes" id="UP000187209"/>
    </source>
</evidence>
<evidence type="ECO:0000313" key="2">
    <source>
        <dbReference type="EMBL" id="OMJ76585.1"/>
    </source>
</evidence>
<reference evidence="2 3" key="1">
    <citation type="submission" date="2016-11" db="EMBL/GenBank/DDBJ databases">
        <title>The macronuclear genome of Stentor coeruleus: a giant cell with tiny introns.</title>
        <authorList>
            <person name="Slabodnick M."/>
            <person name="Ruby J.G."/>
            <person name="Reiff S.B."/>
            <person name="Swart E.C."/>
            <person name="Gosai S."/>
            <person name="Prabakaran S."/>
            <person name="Witkowska E."/>
            <person name="Larue G.E."/>
            <person name="Fisher S."/>
            <person name="Freeman R.M."/>
            <person name="Gunawardena J."/>
            <person name="Chu W."/>
            <person name="Stover N.A."/>
            <person name="Gregory B.D."/>
            <person name="Nowacki M."/>
            <person name="Derisi J."/>
            <person name="Roy S.W."/>
            <person name="Marshall W.F."/>
            <person name="Sood P."/>
        </authorList>
    </citation>
    <scope>NUCLEOTIDE SEQUENCE [LARGE SCALE GENOMIC DNA]</scope>
    <source>
        <strain evidence="2">WM001</strain>
    </source>
</reference>
<sequence>MNFFKASRPTTKHLNQLNLTSELHPDCPCEDLPNNMKATKIILKLPFDPPKRSTSTPYLLQSHLPRRPKHQDPKITLAHINNSIYYDMPDYKTCYSSTLDSIDILPHRYGVECNYFQRVRSRIKNRPKLRRLVIKL</sequence>
<keyword evidence="3" id="KW-1185">Reference proteome</keyword>
<name>A0A1R2BIZ6_9CILI</name>
<organism evidence="2 3">
    <name type="scientific">Stentor coeruleus</name>
    <dbReference type="NCBI Taxonomy" id="5963"/>
    <lineage>
        <taxon>Eukaryota</taxon>
        <taxon>Sar</taxon>
        <taxon>Alveolata</taxon>
        <taxon>Ciliophora</taxon>
        <taxon>Postciliodesmatophora</taxon>
        <taxon>Heterotrichea</taxon>
        <taxon>Heterotrichida</taxon>
        <taxon>Stentoridae</taxon>
        <taxon>Stentor</taxon>
    </lineage>
</organism>
<dbReference type="Proteomes" id="UP000187209">
    <property type="component" value="Unassembled WGS sequence"/>
</dbReference>
<proteinExistence type="predicted"/>
<comment type="caution">
    <text evidence="2">The sequence shown here is derived from an EMBL/GenBank/DDBJ whole genome shotgun (WGS) entry which is preliminary data.</text>
</comment>
<feature type="region of interest" description="Disordered" evidence="1">
    <location>
        <begin position="52"/>
        <end position="73"/>
    </location>
</feature>
<accession>A0A1R2BIZ6</accession>
<dbReference type="AlphaFoldDB" id="A0A1R2BIZ6"/>
<protein>
    <submittedName>
        <fullName evidence="2">Uncharacterized protein</fullName>
    </submittedName>
</protein>
<evidence type="ECO:0000256" key="1">
    <source>
        <dbReference type="SAM" id="MobiDB-lite"/>
    </source>
</evidence>